<dbReference type="SUPFAM" id="SSF141523">
    <property type="entry name" value="L,D-transpeptidase catalytic domain-like"/>
    <property type="match status" value="1"/>
</dbReference>
<sequence length="625" mass="64493">MSSNTSPTGVQHQGEASQSETPVLSTPYGQSEGVRRQSVFQAAANAAAPHARSANAVSSGTKEEQGSTEEIEAVVPTPTSEPGAGSEPGDQPSTEGASGAESIVSAASTGGTDTIGNADSTGSGGHPTAAGLAPSSFPAATYPDAESTLDEPRRRRRWPLGVAAAALLLLGVVGAGGYAYAAHYDGRAVPGTTVAGTDVSGKSREEVVAAIEERVKGTKVDISGDVTASASLADLGTTVDAQATADAVMARGNTLGEKFHALVSKGEVPVVTTTDKTKVSSYATSLIPEDRAKARNATVVLGEDGTTFTTTSSAKGSSLDADALAQAAQKAATSLDSSSISMTITNADPKVSDSDAQKVADEANSWVAQDITITMGEDSYTAESTDKASWITVKNSTDTAPTIAVDSSKVSQWVKTQAEEASSEPVTGERNINASGQVVSTPTEAKDGKTVNNADAVASSITQSLGSSKAYSGSFEATTVKAEWKERTIANGAEKLPYQAAPGEKWVDLNLSNKTVTAYEGATVVHGPVSIVDGGAATPTVTGTYKVYLQYQSQTMRGLEPNGDEYVAENVPWVSYFYEGYAFHGAGWRSSFGYSGSHGCVNMPVPEAQWIYNWVDTNTVVQSHY</sequence>
<evidence type="ECO:0000256" key="4">
    <source>
        <dbReference type="ARBA" id="ARBA00022984"/>
    </source>
</evidence>
<keyword evidence="2" id="KW-0808">Transferase</keyword>
<dbReference type="Gene3D" id="2.40.440.10">
    <property type="entry name" value="L,D-transpeptidase catalytic domain-like"/>
    <property type="match status" value="1"/>
</dbReference>
<dbReference type="InterPro" id="IPR038063">
    <property type="entry name" value="Transpep_catalytic_dom"/>
</dbReference>
<keyword evidence="8" id="KW-1133">Transmembrane helix</keyword>
<gene>
    <name evidence="10" type="ORF">BKH28_06720</name>
</gene>
<dbReference type="EMBL" id="MSKL01000014">
    <property type="protein sequence ID" value="OLO49618.1"/>
    <property type="molecule type" value="Genomic_DNA"/>
</dbReference>
<evidence type="ECO:0000256" key="1">
    <source>
        <dbReference type="ARBA" id="ARBA00004752"/>
    </source>
</evidence>
<keyword evidence="3 6" id="KW-0133">Cell shape</keyword>
<proteinExistence type="predicted"/>
<dbReference type="PANTHER" id="PTHR30582:SF2">
    <property type="entry name" value="L,D-TRANSPEPTIDASE YCIB-RELATED"/>
    <property type="match status" value="1"/>
</dbReference>
<dbReference type="Proteomes" id="UP000186394">
    <property type="component" value="Unassembled WGS sequence"/>
</dbReference>
<keyword evidence="5 6" id="KW-0961">Cell wall biogenesis/degradation</keyword>
<keyword evidence="4 6" id="KW-0573">Peptidoglycan synthesis</keyword>
<dbReference type="PANTHER" id="PTHR30582">
    <property type="entry name" value="L,D-TRANSPEPTIDASE"/>
    <property type="match status" value="1"/>
</dbReference>
<dbReference type="AlphaFoldDB" id="A0A1Q8VNH1"/>
<organism evidence="10 11">
    <name type="scientific">Actinomyces oris</name>
    <dbReference type="NCBI Taxonomy" id="544580"/>
    <lineage>
        <taxon>Bacteria</taxon>
        <taxon>Bacillati</taxon>
        <taxon>Actinomycetota</taxon>
        <taxon>Actinomycetes</taxon>
        <taxon>Actinomycetales</taxon>
        <taxon>Actinomycetaceae</taxon>
        <taxon>Actinomyces</taxon>
    </lineage>
</organism>
<dbReference type="OrthoDB" id="3176960at2"/>
<feature type="region of interest" description="Disordered" evidence="7">
    <location>
        <begin position="1"/>
        <end position="152"/>
    </location>
</feature>
<feature type="active site" description="Nucleophile" evidence="6">
    <location>
        <position position="600"/>
    </location>
</feature>
<accession>A0A1Q8VNH1</accession>
<dbReference type="GO" id="GO:0008360">
    <property type="term" value="P:regulation of cell shape"/>
    <property type="evidence" value="ECO:0007669"/>
    <property type="project" value="UniProtKB-UniRule"/>
</dbReference>
<dbReference type="CDD" id="cd16913">
    <property type="entry name" value="YkuD_like"/>
    <property type="match status" value="1"/>
</dbReference>
<name>A0A1Q8VNH1_9ACTO</name>
<dbReference type="GO" id="GO:0071555">
    <property type="term" value="P:cell wall organization"/>
    <property type="evidence" value="ECO:0007669"/>
    <property type="project" value="UniProtKB-UniRule"/>
</dbReference>
<feature type="compositionally biased region" description="Polar residues" evidence="7">
    <location>
        <begin position="1"/>
        <end position="29"/>
    </location>
</feature>
<reference evidence="10 11" key="1">
    <citation type="submission" date="2016-12" db="EMBL/GenBank/DDBJ databases">
        <title>Genomic comparison of strains in the 'Actinomyces naeslundii' group.</title>
        <authorList>
            <person name="Mughal S.R."/>
            <person name="Do T."/>
            <person name="Gilbert S.C."/>
            <person name="Witherden E.A."/>
            <person name="Didelot X."/>
            <person name="Beighton D."/>
        </authorList>
    </citation>
    <scope>NUCLEOTIDE SEQUENCE [LARGE SCALE GENOMIC DNA]</scope>
    <source>
        <strain evidence="10 11">P6N</strain>
    </source>
</reference>
<dbReference type="Gene3D" id="3.10.20.800">
    <property type="match status" value="1"/>
</dbReference>
<dbReference type="GO" id="GO:0018104">
    <property type="term" value="P:peptidoglycan-protein cross-linking"/>
    <property type="evidence" value="ECO:0007669"/>
    <property type="project" value="TreeGrafter"/>
</dbReference>
<evidence type="ECO:0000313" key="10">
    <source>
        <dbReference type="EMBL" id="OLO49618.1"/>
    </source>
</evidence>
<dbReference type="Pfam" id="PF03734">
    <property type="entry name" value="YkuD"/>
    <property type="match status" value="1"/>
</dbReference>
<evidence type="ECO:0000256" key="8">
    <source>
        <dbReference type="SAM" id="Phobius"/>
    </source>
</evidence>
<evidence type="ECO:0000256" key="6">
    <source>
        <dbReference type="PROSITE-ProRule" id="PRU01373"/>
    </source>
</evidence>
<feature type="transmembrane region" description="Helical" evidence="8">
    <location>
        <begin position="160"/>
        <end position="181"/>
    </location>
</feature>
<dbReference type="InterPro" id="IPR050979">
    <property type="entry name" value="LD-transpeptidase"/>
</dbReference>
<feature type="active site" description="Proton donor/acceptor" evidence="6">
    <location>
        <position position="584"/>
    </location>
</feature>
<protein>
    <recommendedName>
        <fullName evidence="9">L,D-TPase catalytic domain-containing protein</fullName>
    </recommendedName>
</protein>
<evidence type="ECO:0000256" key="3">
    <source>
        <dbReference type="ARBA" id="ARBA00022960"/>
    </source>
</evidence>
<comment type="pathway">
    <text evidence="1 6">Cell wall biogenesis; peptidoglycan biosynthesis.</text>
</comment>
<keyword evidence="8" id="KW-0812">Transmembrane</keyword>
<feature type="compositionally biased region" description="Polar residues" evidence="7">
    <location>
        <begin position="105"/>
        <end position="121"/>
    </location>
</feature>
<dbReference type="GO" id="GO:0071972">
    <property type="term" value="F:peptidoglycan L,D-transpeptidase activity"/>
    <property type="evidence" value="ECO:0007669"/>
    <property type="project" value="TreeGrafter"/>
</dbReference>
<feature type="compositionally biased region" description="Low complexity" evidence="7">
    <location>
        <begin position="42"/>
        <end position="56"/>
    </location>
</feature>
<keyword evidence="8" id="KW-0472">Membrane</keyword>
<dbReference type="PROSITE" id="PS52029">
    <property type="entry name" value="LD_TPASE"/>
    <property type="match status" value="1"/>
</dbReference>
<comment type="caution">
    <text evidence="10">The sequence shown here is derived from an EMBL/GenBank/DDBJ whole genome shotgun (WGS) entry which is preliminary data.</text>
</comment>
<dbReference type="UniPathway" id="UPA00219"/>
<dbReference type="GO" id="GO:0005576">
    <property type="term" value="C:extracellular region"/>
    <property type="evidence" value="ECO:0007669"/>
    <property type="project" value="TreeGrafter"/>
</dbReference>
<dbReference type="RefSeq" id="WP_075418075.1">
    <property type="nucleotide sequence ID" value="NZ_MSKL01000014.1"/>
</dbReference>
<evidence type="ECO:0000256" key="7">
    <source>
        <dbReference type="SAM" id="MobiDB-lite"/>
    </source>
</evidence>
<dbReference type="InterPro" id="IPR005490">
    <property type="entry name" value="LD_TPept_cat_dom"/>
</dbReference>
<evidence type="ECO:0000313" key="11">
    <source>
        <dbReference type="Proteomes" id="UP000186394"/>
    </source>
</evidence>
<dbReference type="GO" id="GO:0016740">
    <property type="term" value="F:transferase activity"/>
    <property type="evidence" value="ECO:0007669"/>
    <property type="project" value="UniProtKB-KW"/>
</dbReference>
<evidence type="ECO:0000259" key="9">
    <source>
        <dbReference type="PROSITE" id="PS52029"/>
    </source>
</evidence>
<dbReference type="InterPro" id="IPR038054">
    <property type="entry name" value="LD_TPept-like_central_sf"/>
</dbReference>
<evidence type="ECO:0000256" key="2">
    <source>
        <dbReference type="ARBA" id="ARBA00022679"/>
    </source>
</evidence>
<feature type="domain" description="L,D-TPase catalytic" evidence="9">
    <location>
        <begin position="505"/>
        <end position="624"/>
    </location>
</feature>
<evidence type="ECO:0000256" key="5">
    <source>
        <dbReference type="ARBA" id="ARBA00023316"/>
    </source>
</evidence>